<dbReference type="PaxDb" id="479437-Elen_2623"/>
<dbReference type="Proteomes" id="UP000001377">
    <property type="component" value="Chromosome"/>
</dbReference>
<dbReference type="KEGG" id="ele:Elen_2623"/>
<keyword evidence="2" id="KW-1185">Reference proteome</keyword>
<reference evidence="1 2" key="1">
    <citation type="journal article" date="2009" name="Stand. Genomic Sci.">
        <title>Complete genome sequence of Eggerthella lenta type strain (IPP VPI 0255).</title>
        <authorList>
            <person name="Saunders E."/>
            <person name="Pukall R."/>
            <person name="Abt B."/>
            <person name="Lapidus A."/>
            <person name="Glavina Del Rio T."/>
            <person name="Copeland A."/>
            <person name="Tice H."/>
            <person name="Cheng J.F."/>
            <person name="Lucas S."/>
            <person name="Chen F."/>
            <person name="Nolan M."/>
            <person name="Bruce D."/>
            <person name="Goodwin L."/>
            <person name="Pitluck S."/>
            <person name="Ivanova N."/>
            <person name="Mavromatis K."/>
            <person name="Ovchinnikova G."/>
            <person name="Pati A."/>
            <person name="Chen A."/>
            <person name="Palaniappan K."/>
            <person name="Land M."/>
            <person name="Hauser L."/>
            <person name="Chang Y.J."/>
            <person name="Jeffries C.D."/>
            <person name="Chain P."/>
            <person name="Meincke L."/>
            <person name="Sims D."/>
            <person name="Brettin T."/>
            <person name="Detter J.C."/>
            <person name="Goker M."/>
            <person name="Bristow J."/>
            <person name="Eisen J.A."/>
            <person name="Markowitz V."/>
            <person name="Hugenholtz P."/>
            <person name="Kyrpides N.C."/>
            <person name="Klenk H.P."/>
            <person name="Han C."/>
        </authorList>
    </citation>
    <scope>NUCLEOTIDE SEQUENCE [LARGE SCALE GENOMIC DNA]</scope>
    <source>
        <strain evidence="2">ATCC 25559 / DSM 2243 / CCUG 17323 / JCM 9979 / KCTC 3265 / NCTC 11813 / VPI 0255 / 1899 B</strain>
    </source>
</reference>
<dbReference type="BioCyc" id="ELEN479437:G1GFY-2644-MONOMER"/>
<protein>
    <recommendedName>
        <fullName evidence="3">Phage portal protein</fullName>
    </recommendedName>
</protein>
<evidence type="ECO:0000313" key="1">
    <source>
        <dbReference type="EMBL" id="ACV56574.1"/>
    </source>
</evidence>
<dbReference type="RefSeq" id="WP_015761296.1">
    <property type="nucleotide sequence ID" value="NC_013204.1"/>
</dbReference>
<organism evidence="1 2">
    <name type="scientific">Eggerthella lenta (strain ATCC 25559 / DSM 2243 / CCUG 17323 / JCM 9979 / KCTC 3265 / NCTC 11813 / VPI 0255 / 1899 B)</name>
    <name type="common">Eubacterium lentum</name>
    <dbReference type="NCBI Taxonomy" id="479437"/>
    <lineage>
        <taxon>Bacteria</taxon>
        <taxon>Bacillati</taxon>
        <taxon>Actinomycetota</taxon>
        <taxon>Coriobacteriia</taxon>
        <taxon>Eggerthellales</taxon>
        <taxon>Eggerthellaceae</taxon>
        <taxon>Eggerthella</taxon>
    </lineage>
</organism>
<name>C8WLW1_EGGLE</name>
<dbReference type="OrthoDB" id="1641671at2"/>
<evidence type="ECO:0008006" key="3">
    <source>
        <dbReference type="Google" id="ProtNLM"/>
    </source>
</evidence>
<dbReference type="Pfam" id="PF05133">
    <property type="entry name" value="SPP1_portal"/>
    <property type="match status" value="1"/>
</dbReference>
<dbReference type="EMBL" id="CP001726">
    <property type="protein sequence ID" value="ACV56574.1"/>
    <property type="molecule type" value="Genomic_DNA"/>
</dbReference>
<dbReference type="STRING" id="479437.Elen_2623"/>
<dbReference type="eggNOG" id="ENOG502Z88Q">
    <property type="taxonomic scope" value="Bacteria"/>
</dbReference>
<dbReference type="HOGENOM" id="CLU_042280_1_0_11"/>
<sequence>MALDEFSIPSCVKDAIREAGYTANTSMEGFVSTWWQWYTGTTQWYDEGYTTVEGRKKTRRRMSIRPARRVCREWASLILNEGTTITCEGAKAAKWLDGFLDASNFWVNGQSLVEKSMALGTGAWALWFDVRGDTETAMKIRRYDARMVVPLSWDEEGITECAFCTSVSLKGKRAYQLQLYVLDEGTYHIKTKLFMDGREVDAERHGVLPDFDTLIDLPPFGIIKPAIENTCVDLSPYGMSVFADGVDAIKAVDLTFDALCNEIDLTEAMVFMSDEMIDVRDDKGRMVPVAPRGPKGRFFRKIAGQTGKDFFEVFSPDIRVTPLKEAFGVALAELGDICGFGQNYFVLDKGGGLKTATEVSSDNSALMRNIRKHENVVRAAIDDVMRAALLCAQLHCGAKLGKVGLVSIGFDDSIITDTQAEKSMALAEIAALGVPRLKVEYLMKYYGMSEEDAVAAVPAEQIVDIGF</sequence>
<accession>C8WLW1</accession>
<proteinExistence type="predicted"/>
<gene>
    <name evidence="1" type="ordered locus">Elen_2623</name>
</gene>
<dbReference type="AlphaFoldDB" id="C8WLW1"/>
<dbReference type="InterPro" id="IPR021145">
    <property type="entry name" value="Portal_protein_SPP1_Gp6-like"/>
</dbReference>
<evidence type="ECO:0000313" key="2">
    <source>
        <dbReference type="Proteomes" id="UP000001377"/>
    </source>
</evidence>